<reference evidence="4" key="1">
    <citation type="submission" date="2020-10" db="EMBL/GenBank/DDBJ databases">
        <title>Unveiling of a novel bifunctional photoreceptor, Dualchrome1, isolated from a cosmopolitan green alga.</title>
        <authorList>
            <person name="Suzuki S."/>
            <person name="Kawachi M."/>
        </authorList>
    </citation>
    <scope>NUCLEOTIDE SEQUENCE</scope>
    <source>
        <strain evidence="4">NIES 2893</strain>
    </source>
</reference>
<dbReference type="AlphaFoldDB" id="A0A830HTV3"/>
<dbReference type="SUPFAM" id="SSF53300">
    <property type="entry name" value="vWA-like"/>
    <property type="match status" value="2"/>
</dbReference>
<dbReference type="EMBL" id="BNJQ01000031">
    <property type="protein sequence ID" value="GHP10896.1"/>
    <property type="molecule type" value="Genomic_DNA"/>
</dbReference>
<dbReference type="InterPro" id="IPR036465">
    <property type="entry name" value="vWFA_dom_sf"/>
</dbReference>
<accession>A0A830HTV3</accession>
<feature type="region of interest" description="Disordered" evidence="2">
    <location>
        <begin position="335"/>
        <end position="378"/>
    </location>
</feature>
<protein>
    <recommendedName>
        <fullName evidence="3">VWFA domain-containing protein</fullName>
    </recommendedName>
</protein>
<evidence type="ECO:0000256" key="2">
    <source>
        <dbReference type="SAM" id="MobiDB-lite"/>
    </source>
</evidence>
<dbReference type="InterPro" id="IPR002035">
    <property type="entry name" value="VWF_A"/>
</dbReference>
<dbReference type="Gene3D" id="3.40.50.410">
    <property type="entry name" value="von Willebrand factor, type A domain"/>
    <property type="match status" value="2"/>
</dbReference>
<feature type="coiled-coil region" evidence="1">
    <location>
        <begin position="603"/>
        <end position="630"/>
    </location>
</feature>
<dbReference type="InterPro" id="IPR051266">
    <property type="entry name" value="CLCR"/>
</dbReference>
<dbReference type="OrthoDB" id="687730at2759"/>
<dbReference type="Proteomes" id="UP000660262">
    <property type="component" value="Unassembled WGS sequence"/>
</dbReference>
<dbReference type="PANTHER" id="PTHR10579:SF43">
    <property type="entry name" value="ZINC FINGER (C3HC4-TYPE RING FINGER) FAMILY PROTEIN"/>
    <property type="match status" value="1"/>
</dbReference>
<evidence type="ECO:0000313" key="4">
    <source>
        <dbReference type="EMBL" id="GHP10896.1"/>
    </source>
</evidence>
<dbReference type="PROSITE" id="PS50234">
    <property type="entry name" value="VWFA"/>
    <property type="match status" value="1"/>
</dbReference>
<evidence type="ECO:0000259" key="3">
    <source>
        <dbReference type="PROSITE" id="PS50234"/>
    </source>
</evidence>
<feature type="domain" description="VWFA" evidence="3">
    <location>
        <begin position="240"/>
        <end position="503"/>
    </location>
</feature>
<dbReference type="PANTHER" id="PTHR10579">
    <property type="entry name" value="CALCIUM-ACTIVATED CHLORIDE CHANNEL REGULATOR"/>
    <property type="match status" value="1"/>
</dbReference>
<evidence type="ECO:0000313" key="5">
    <source>
        <dbReference type="Proteomes" id="UP000660262"/>
    </source>
</evidence>
<sequence>MADLNGGVRAACSSAPPTYDDQDDEDAAAAALLSPFDPLSYCDGAGGVLSRKLSVGYCPPESDNVLLEMQNRVEGGSAARGEDGRSTTSHRRHSSIRWRLLKRKCLGNLTACWKPPPARVGDPAHALSPPSAARRLAMARARSKARRCGAKASVCKCRVSGCQTFWWARREYVLVNNDESAEAANANANTSSSSKHVMKFNINTEFIEGGYLSAQHANAVVVPSILAPQALNAKERTPMCLTLVVDVSGSMAGEKLKLVAKTIEFVADKLTERDMLGIIAYDTDVYETLKLTFMTPDGKERAHNAAKSLRSGSTTNLSGGLFAGIRQQLAQRVIIPPDDEHERDPPVPMPKKRRSPRKQNQAGGPSSPSLFSSWFGASQPPQQMHAAEWQTLFPADAATAPAAVPLDEERTPIPNGMIRAIHLFTDGHANCGETNMDTLAEKASQMLDSATPISVSTFGFGADHNEDALQKLALCGGEYNFVPNAAAIPRAFGGALGGLLSVIAQQVYVELEAPAPGAFVESPIDPDLARTMERLASGGVRVRLDDVCTEEQRDVPFRVSLPANAPDAHLTARLKYIDASSSSEVTMEATQVLKRVTDVDSNVINLEVEAQRLRLEAATLMEEAEFAARAGNGEKARAKLADAEHRIITSPAANNSTAANILEDVRTAQRYSSDVRMMSKAAAMGKGCARKQKGANFSTPSRARISRQAEEYTTNNMMA</sequence>
<dbReference type="SMART" id="SM00327">
    <property type="entry name" value="VWA"/>
    <property type="match status" value="1"/>
</dbReference>
<keyword evidence="5" id="KW-1185">Reference proteome</keyword>
<feature type="compositionally biased region" description="Polar residues" evidence="2">
    <location>
        <begin position="358"/>
        <end position="378"/>
    </location>
</feature>
<organism evidence="4 5">
    <name type="scientific">Pycnococcus provasolii</name>
    <dbReference type="NCBI Taxonomy" id="41880"/>
    <lineage>
        <taxon>Eukaryota</taxon>
        <taxon>Viridiplantae</taxon>
        <taxon>Chlorophyta</taxon>
        <taxon>Pseudoscourfieldiophyceae</taxon>
        <taxon>Pseudoscourfieldiales</taxon>
        <taxon>Pycnococcaceae</taxon>
        <taxon>Pycnococcus</taxon>
    </lineage>
</organism>
<keyword evidence="1" id="KW-0175">Coiled coil</keyword>
<dbReference type="Pfam" id="PF13768">
    <property type="entry name" value="VWA_3"/>
    <property type="match status" value="1"/>
</dbReference>
<name>A0A830HTV3_9CHLO</name>
<proteinExistence type="predicted"/>
<comment type="caution">
    <text evidence="4">The sequence shown here is derived from an EMBL/GenBank/DDBJ whole genome shotgun (WGS) entry which is preliminary data.</text>
</comment>
<feature type="region of interest" description="Disordered" evidence="2">
    <location>
        <begin position="1"/>
        <end position="24"/>
    </location>
</feature>
<gene>
    <name evidence="4" type="ORF">PPROV_000962600</name>
</gene>
<evidence type="ECO:0000256" key="1">
    <source>
        <dbReference type="SAM" id="Coils"/>
    </source>
</evidence>
<feature type="region of interest" description="Disordered" evidence="2">
    <location>
        <begin position="691"/>
        <end position="719"/>
    </location>
</feature>
<dbReference type="Pfam" id="PF00092">
    <property type="entry name" value="VWA"/>
    <property type="match status" value="1"/>
</dbReference>